<feature type="domain" description="Signal transduction histidine kinase internal region" evidence="4">
    <location>
        <begin position="400"/>
        <end position="478"/>
    </location>
</feature>
<keyword evidence="2" id="KW-0472">Membrane</keyword>
<sequence>MMKIREALFFLVLLFGIQTVTAQDTIKKKGKVDKKMYDVNQAAAEVKKSLSEDENDLQTAQKYEALAKQLSAKGEYAKAEEYLKKARDIYAKRNKKKETANANRGIAKVQESQNKTQDAIVSYESASQIATDKVAERINYNDAERLKNSTPEQKSDYILSNIDLLEKEGKKEETAEAYQQMAKNSIDRNDAKGAVENYKKALENVKHKPEEAIKIKSEIAKVYASENEFDKAIEINKKLINEAKEKNDSETQIVQMQELATVYFKQQDAEKGISVLKNAYELAIQNGKTLLAKNSLEQLIKEYNAKGNGDKSIELYENFFENFETLIKSDNSLVDSKVFQVTEDRIKHLEKEKALKDELISKKNTFNYFLLGSVLLMILLFVFIVKALYSIKTKNKKIALQSLRREMNPHFIFNSLNSVNQFISENNELEANKYLTSYSNLMRNMMENSNKDFVSLNNEVEQLKKYLDLEHLRFNEKFDYEITIDEALDGDAVFVPNMLLQPHLENAIWHGLRYKEGKGFLKLDFKLKNNLIKVTIDDNGIGLKKSQELKTTNQKVHESRGVTNTRERISLLNELYKKNITFEISEKESPETGTRVEINFPLIDRI</sequence>
<dbReference type="Proteomes" id="UP000277579">
    <property type="component" value="Unassembled WGS sequence"/>
</dbReference>
<evidence type="ECO:0000313" key="6">
    <source>
        <dbReference type="Proteomes" id="UP000277579"/>
    </source>
</evidence>
<dbReference type="AlphaFoldDB" id="A0A495MKT1"/>
<organism evidence="5 6">
    <name type="scientific">Flavobacterium endophyticum</name>
    <dbReference type="NCBI Taxonomy" id="1540163"/>
    <lineage>
        <taxon>Bacteria</taxon>
        <taxon>Pseudomonadati</taxon>
        <taxon>Bacteroidota</taxon>
        <taxon>Flavobacteriia</taxon>
        <taxon>Flavobacteriales</taxon>
        <taxon>Flavobacteriaceae</taxon>
        <taxon>Flavobacterium</taxon>
    </lineage>
</organism>
<dbReference type="InterPro" id="IPR011990">
    <property type="entry name" value="TPR-like_helical_dom_sf"/>
</dbReference>
<dbReference type="InterPro" id="IPR050640">
    <property type="entry name" value="Bact_2-comp_sensor_kinase"/>
</dbReference>
<keyword evidence="2" id="KW-0812">Transmembrane</keyword>
<dbReference type="EMBL" id="RBLC01000001">
    <property type="protein sequence ID" value="RKS26557.1"/>
    <property type="molecule type" value="Genomic_DNA"/>
</dbReference>
<dbReference type="SMART" id="SM00028">
    <property type="entry name" value="TPR"/>
    <property type="match status" value="5"/>
</dbReference>
<dbReference type="Pfam" id="PF06580">
    <property type="entry name" value="His_kinase"/>
    <property type="match status" value="1"/>
</dbReference>
<protein>
    <submittedName>
        <fullName evidence="5">Tetratricopeptide repeat protein</fullName>
    </submittedName>
</protein>
<dbReference type="InterPro" id="IPR036890">
    <property type="entry name" value="HATPase_C_sf"/>
</dbReference>
<dbReference type="Gene3D" id="1.25.40.10">
    <property type="entry name" value="Tetratricopeptide repeat domain"/>
    <property type="match status" value="1"/>
</dbReference>
<keyword evidence="2" id="KW-1133">Transmembrane helix</keyword>
<evidence type="ECO:0000313" key="5">
    <source>
        <dbReference type="EMBL" id="RKS26557.1"/>
    </source>
</evidence>
<feature type="chain" id="PRO_5019858968" evidence="3">
    <location>
        <begin position="23"/>
        <end position="606"/>
    </location>
</feature>
<proteinExistence type="predicted"/>
<keyword evidence="6" id="KW-1185">Reference proteome</keyword>
<dbReference type="PANTHER" id="PTHR34220">
    <property type="entry name" value="SENSOR HISTIDINE KINASE YPDA"/>
    <property type="match status" value="1"/>
</dbReference>
<dbReference type="GO" id="GO:0000155">
    <property type="term" value="F:phosphorelay sensor kinase activity"/>
    <property type="evidence" value="ECO:0007669"/>
    <property type="project" value="InterPro"/>
</dbReference>
<feature type="signal peptide" evidence="3">
    <location>
        <begin position="1"/>
        <end position="22"/>
    </location>
</feature>
<dbReference type="SUPFAM" id="SSF48452">
    <property type="entry name" value="TPR-like"/>
    <property type="match status" value="2"/>
</dbReference>
<accession>A0A495MKT1</accession>
<feature type="transmembrane region" description="Helical" evidence="2">
    <location>
        <begin position="368"/>
        <end position="389"/>
    </location>
</feature>
<name>A0A495MKT1_9FLAO</name>
<dbReference type="SUPFAM" id="SSF55874">
    <property type="entry name" value="ATPase domain of HSP90 chaperone/DNA topoisomerase II/histidine kinase"/>
    <property type="match status" value="1"/>
</dbReference>
<evidence type="ECO:0000256" key="2">
    <source>
        <dbReference type="SAM" id="Phobius"/>
    </source>
</evidence>
<dbReference type="GO" id="GO:0016020">
    <property type="term" value="C:membrane"/>
    <property type="evidence" value="ECO:0007669"/>
    <property type="project" value="InterPro"/>
</dbReference>
<feature type="region of interest" description="Disordered" evidence="1">
    <location>
        <begin position="95"/>
        <end position="114"/>
    </location>
</feature>
<dbReference type="RefSeq" id="WP_245982497.1">
    <property type="nucleotide sequence ID" value="NZ_RBLC01000001.1"/>
</dbReference>
<dbReference type="Pfam" id="PF13424">
    <property type="entry name" value="TPR_12"/>
    <property type="match status" value="1"/>
</dbReference>
<evidence type="ECO:0000256" key="3">
    <source>
        <dbReference type="SAM" id="SignalP"/>
    </source>
</evidence>
<dbReference type="PANTHER" id="PTHR34220:SF7">
    <property type="entry name" value="SENSOR HISTIDINE KINASE YPDA"/>
    <property type="match status" value="1"/>
</dbReference>
<reference evidence="5 6" key="1">
    <citation type="submission" date="2018-10" db="EMBL/GenBank/DDBJ databases">
        <title>Genomic Encyclopedia of Archaeal and Bacterial Type Strains, Phase II (KMG-II): from individual species to whole genera.</title>
        <authorList>
            <person name="Goeker M."/>
        </authorList>
    </citation>
    <scope>NUCLEOTIDE SEQUENCE [LARGE SCALE GENOMIC DNA]</scope>
    <source>
        <strain evidence="5 6">DSM 29537</strain>
    </source>
</reference>
<dbReference type="InterPro" id="IPR010559">
    <property type="entry name" value="Sig_transdc_His_kin_internal"/>
</dbReference>
<dbReference type="Gene3D" id="3.30.565.10">
    <property type="entry name" value="Histidine kinase-like ATPase, C-terminal domain"/>
    <property type="match status" value="1"/>
</dbReference>
<comment type="caution">
    <text evidence="5">The sequence shown here is derived from an EMBL/GenBank/DDBJ whole genome shotgun (WGS) entry which is preliminary data.</text>
</comment>
<evidence type="ECO:0000259" key="4">
    <source>
        <dbReference type="Pfam" id="PF06580"/>
    </source>
</evidence>
<gene>
    <name evidence="5" type="ORF">CLV94_1620</name>
</gene>
<evidence type="ECO:0000256" key="1">
    <source>
        <dbReference type="SAM" id="MobiDB-lite"/>
    </source>
</evidence>
<dbReference type="InterPro" id="IPR019734">
    <property type="entry name" value="TPR_rpt"/>
</dbReference>
<keyword evidence="3" id="KW-0732">Signal</keyword>